<dbReference type="AlphaFoldDB" id="A0A8H6KGA2"/>
<feature type="compositionally biased region" description="Basic and acidic residues" evidence="1">
    <location>
        <begin position="106"/>
        <end position="121"/>
    </location>
</feature>
<accession>A0A8H6KGA2</accession>
<reference evidence="2" key="1">
    <citation type="journal article" date="2020" name="Phytopathology">
        <title>Genome Sequence Resources of Colletotrichum truncatum, C. plurivorum, C. musicola, and C. sojae: Four Species Pathogenic to Soybean (Glycine max).</title>
        <authorList>
            <person name="Rogerio F."/>
            <person name="Boufleur T.R."/>
            <person name="Ciampi-Guillardi M."/>
            <person name="Sukno S.A."/>
            <person name="Thon M.R."/>
            <person name="Massola Junior N.S."/>
            <person name="Baroncelli R."/>
        </authorList>
    </citation>
    <scope>NUCLEOTIDE SEQUENCE</scope>
    <source>
        <strain evidence="2">LFN00145</strain>
    </source>
</reference>
<sequence length="309" mass="35020">MPARCSCTRLARLPIAAKSSINLTRPFSTTSVALNVPPESPAWIQVPQPPQSQASEVKLPKVKGTIPVPRDPFPAKDADRKIRPEYIEATMPKASNEASQRPVEPGSREEHRRRMAESRRENLEAALQGLYQRKQQRVEATTAASARRLRDHQRAANAPERQDDVLTRSSIISTLAKTQTVQADPLRYERAAESKARTAAIAQQKSEARQDALMEMYINASEFIVSEEELESEVDRLFAEDYWKRQGKSMAHDSDNAWDVWGQPPTLQNMMDEMLRKRESAINFQQSEQDRTVKRQKVIAEELTGGKMQ</sequence>
<dbReference type="CDD" id="cd23703">
    <property type="entry name" value="mS26_PET12"/>
    <property type="match status" value="1"/>
</dbReference>
<dbReference type="InterPro" id="IPR058940">
    <property type="entry name" value="mS26_fungi"/>
</dbReference>
<evidence type="ECO:0000313" key="2">
    <source>
        <dbReference type="EMBL" id="KAF6830969.1"/>
    </source>
</evidence>
<protein>
    <submittedName>
        <fullName evidence="2">Uncharacterized protein</fullName>
    </submittedName>
</protein>
<dbReference type="Proteomes" id="UP000654918">
    <property type="component" value="Unassembled WGS sequence"/>
</dbReference>
<comment type="caution">
    <text evidence="2">The sequence shown here is derived from an EMBL/GenBank/DDBJ whole genome shotgun (WGS) entry which is preliminary data.</text>
</comment>
<evidence type="ECO:0000256" key="1">
    <source>
        <dbReference type="SAM" id="MobiDB-lite"/>
    </source>
</evidence>
<dbReference type="Pfam" id="PF26163">
    <property type="entry name" value="mS26"/>
    <property type="match status" value="1"/>
</dbReference>
<keyword evidence="3" id="KW-1185">Reference proteome</keyword>
<evidence type="ECO:0000313" key="3">
    <source>
        <dbReference type="Proteomes" id="UP000654918"/>
    </source>
</evidence>
<feature type="region of interest" description="Disordered" evidence="1">
    <location>
        <begin position="133"/>
        <end position="165"/>
    </location>
</feature>
<organism evidence="2 3">
    <name type="scientific">Colletotrichum plurivorum</name>
    <dbReference type="NCBI Taxonomy" id="2175906"/>
    <lineage>
        <taxon>Eukaryota</taxon>
        <taxon>Fungi</taxon>
        <taxon>Dikarya</taxon>
        <taxon>Ascomycota</taxon>
        <taxon>Pezizomycotina</taxon>
        <taxon>Sordariomycetes</taxon>
        <taxon>Hypocreomycetidae</taxon>
        <taxon>Glomerellales</taxon>
        <taxon>Glomerellaceae</taxon>
        <taxon>Colletotrichum</taxon>
        <taxon>Colletotrichum orchidearum species complex</taxon>
    </lineage>
</organism>
<dbReference type="EMBL" id="WIGO01000087">
    <property type="protein sequence ID" value="KAF6830969.1"/>
    <property type="molecule type" value="Genomic_DNA"/>
</dbReference>
<name>A0A8H6KGA2_9PEZI</name>
<gene>
    <name evidence="2" type="ORF">CPLU01_07022</name>
</gene>
<proteinExistence type="predicted"/>
<feature type="region of interest" description="Disordered" evidence="1">
    <location>
        <begin position="43"/>
        <end position="121"/>
    </location>
</feature>
<feature type="compositionally biased region" description="Basic and acidic residues" evidence="1">
    <location>
        <begin position="73"/>
        <end position="86"/>
    </location>
</feature>